<dbReference type="EMBL" id="CP035493">
    <property type="protein sequence ID" value="QAY70459.1"/>
    <property type="molecule type" value="Genomic_DNA"/>
</dbReference>
<proteinExistence type="predicted"/>
<dbReference type="RefSeq" id="WP_129188236.1">
    <property type="nucleotide sequence ID" value="NZ_CP035493.1"/>
</dbReference>
<protein>
    <submittedName>
        <fullName evidence="2">Uncharacterized protein</fullName>
    </submittedName>
</protein>
<keyword evidence="1" id="KW-0472">Membrane</keyword>
<evidence type="ECO:0000256" key="1">
    <source>
        <dbReference type="SAM" id="Phobius"/>
    </source>
</evidence>
<dbReference type="AlphaFoldDB" id="A0A4P6F836"/>
<feature type="transmembrane region" description="Helical" evidence="1">
    <location>
        <begin position="212"/>
        <end position="234"/>
    </location>
</feature>
<sequence length="289" mass="29813">MFAALPRLALTLLIIAALVGLVVAVPRRPTEPRRDAAWLAGTWLVPTDEVDVYARSLRRVRAHRRAGGWIGIAFAVVAGIAWGGQVTFGIATHGPLADVLFCGVAGVLVGALSAETYRLTLPRAGASASASLAPRPELPGRRQVVAARVLAGASVVVGAATAATGHGTVTLFTALLVVVLVLVCAATRASVAHRRRPALLDRALVVDGNLRAFAARTVAWLELTAGTLAATWAVSALGSLGWLPDVPAAVLSLGTLVTAVVFLVKASPRPPRRFAWSDPAPLAGTVPIA</sequence>
<keyword evidence="1" id="KW-0812">Transmembrane</keyword>
<dbReference type="KEGG" id="xya:ET471_10820"/>
<feature type="transmembrane region" description="Helical" evidence="1">
    <location>
        <begin position="246"/>
        <end position="264"/>
    </location>
</feature>
<feature type="transmembrane region" description="Helical" evidence="1">
    <location>
        <begin position="66"/>
        <end position="84"/>
    </location>
</feature>
<feature type="transmembrane region" description="Helical" evidence="1">
    <location>
        <begin position="6"/>
        <end position="25"/>
    </location>
</feature>
<reference evidence="2 3" key="1">
    <citation type="submission" date="2019-01" db="EMBL/GenBank/DDBJ databases">
        <title>Genome sequencing of strain FW10M-9.</title>
        <authorList>
            <person name="Heo J."/>
            <person name="Kim S.-J."/>
            <person name="Kim J.-S."/>
            <person name="Hong S.-B."/>
            <person name="Kwon S.-W."/>
        </authorList>
    </citation>
    <scope>NUCLEOTIDE SEQUENCE [LARGE SCALE GENOMIC DNA]</scope>
    <source>
        <strain evidence="2 3">FW10M-9</strain>
    </source>
</reference>
<dbReference type="OrthoDB" id="4833360at2"/>
<evidence type="ECO:0000313" key="3">
    <source>
        <dbReference type="Proteomes" id="UP000292118"/>
    </source>
</evidence>
<dbReference type="Proteomes" id="UP000292118">
    <property type="component" value="Chromosome"/>
</dbReference>
<organism evidence="2 3">
    <name type="scientific">Xylanimonas protaetiae</name>
    <dbReference type="NCBI Taxonomy" id="2509457"/>
    <lineage>
        <taxon>Bacteria</taxon>
        <taxon>Bacillati</taxon>
        <taxon>Actinomycetota</taxon>
        <taxon>Actinomycetes</taxon>
        <taxon>Micrococcales</taxon>
        <taxon>Promicromonosporaceae</taxon>
        <taxon>Xylanimonas</taxon>
    </lineage>
</organism>
<evidence type="ECO:0000313" key="2">
    <source>
        <dbReference type="EMBL" id="QAY70459.1"/>
    </source>
</evidence>
<gene>
    <name evidence="2" type="ORF">ET471_10820</name>
</gene>
<accession>A0A4P6F836</accession>
<keyword evidence="3" id="KW-1185">Reference proteome</keyword>
<name>A0A4P6F836_9MICO</name>
<feature type="transmembrane region" description="Helical" evidence="1">
    <location>
        <begin position="145"/>
        <end position="163"/>
    </location>
</feature>
<feature type="transmembrane region" description="Helical" evidence="1">
    <location>
        <begin position="169"/>
        <end position="191"/>
    </location>
</feature>
<keyword evidence="1" id="KW-1133">Transmembrane helix</keyword>
<feature type="transmembrane region" description="Helical" evidence="1">
    <location>
        <begin position="96"/>
        <end position="114"/>
    </location>
</feature>